<keyword evidence="9" id="KW-1185">Reference proteome</keyword>
<keyword evidence="3" id="KW-0645">Protease</keyword>
<comment type="similarity">
    <text evidence="1">Belongs to the peptidase M17 family.</text>
</comment>
<gene>
    <name evidence="8" type="ORF">ACFODZ_12355</name>
</gene>
<evidence type="ECO:0000313" key="9">
    <source>
        <dbReference type="Proteomes" id="UP001595533"/>
    </source>
</evidence>
<evidence type="ECO:0000256" key="5">
    <source>
        <dbReference type="ARBA" id="ARBA00023211"/>
    </source>
</evidence>
<dbReference type="Gene3D" id="3.40.220.10">
    <property type="entry name" value="Leucine Aminopeptidase, subunit E, domain 1"/>
    <property type="match status" value="1"/>
</dbReference>
<dbReference type="SUPFAM" id="SSF53187">
    <property type="entry name" value="Zn-dependent exopeptidases"/>
    <property type="match status" value="1"/>
</dbReference>
<protein>
    <submittedName>
        <fullName evidence="8">Leucyl aminopeptidase family protein</fullName>
    </submittedName>
</protein>
<dbReference type="Gene3D" id="3.40.630.10">
    <property type="entry name" value="Zn peptidases"/>
    <property type="match status" value="1"/>
</dbReference>
<evidence type="ECO:0000313" key="8">
    <source>
        <dbReference type="EMBL" id="MFC3195035.1"/>
    </source>
</evidence>
<evidence type="ECO:0000256" key="4">
    <source>
        <dbReference type="ARBA" id="ARBA00022801"/>
    </source>
</evidence>
<comment type="caution">
    <text evidence="8">The sequence shown here is derived from an EMBL/GenBank/DDBJ whole genome shotgun (WGS) entry which is preliminary data.</text>
</comment>
<dbReference type="InterPro" id="IPR000819">
    <property type="entry name" value="Peptidase_M17_C"/>
</dbReference>
<dbReference type="GO" id="GO:0004177">
    <property type="term" value="F:aminopeptidase activity"/>
    <property type="evidence" value="ECO:0007669"/>
    <property type="project" value="UniProtKB-KW"/>
</dbReference>
<keyword evidence="2 8" id="KW-0031">Aminopeptidase</keyword>
<reference evidence="9" key="1">
    <citation type="journal article" date="2019" name="Int. J. Syst. Evol. Microbiol.">
        <title>The Global Catalogue of Microorganisms (GCM) 10K type strain sequencing project: providing services to taxonomists for standard genome sequencing and annotation.</title>
        <authorList>
            <consortium name="The Broad Institute Genomics Platform"/>
            <consortium name="The Broad Institute Genome Sequencing Center for Infectious Disease"/>
            <person name="Wu L."/>
            <person name="Ma J."/>
        </authorList>
    </citation>
    <scope>NUCLEOTIDE SEQUENCE [LARGE SCALE GENOMIC DNA]</scope>
    <source>
        <strain evidence="9">KCTC 42953</strain>
    </source>
</reference>
<evidence type="ECO:0000259" key="7">
    <source>
        <dbReference type="Pfam" id="PF21337"/>
    </source>
</evidence>
<dbReference type="CDD" id="cd00433">
    <property type="entry name" value="Peptidase_M17"/>
    <property type="match status" value="1"/>
</dbReference>
<feature type="domain" description="Cytosol aminopeptidase" evidence="6">
    <location>
        <begin position="145"/>
        <end position="444"/>
    </location>
</feature>
<dbReference type="InterPro" id="IPR011356">
    <property type="entry name" value="Leucine_aapep/pepB"/>
</dbReference>
<evidence type="ECO:0000256" key="2">
    <source>
        <dbReference type="ARBA" id="ARBA00022438"/>
    </source>
</evidence>
<accession>A0ABV7JA83</accession>
<evidence type="ECO:0000256" key="3">
    <source>
        <dbReference type="ARBA" id="ARBA00022670"/>
    </source>
</evidence>
<evidence type="ECO:0000256" key="1">
    <source>
        <dbReference type="ARBA" id="ARBA00009528"/>
    </source>
</evidence>
<dbReference type="RefSeq" id="WP_077411988.1">
    <property type="nucleotide sequence ID" value="NZ_JBHRTS010000006.1"/>
</dbReference>
<feature type="domain" description="M17 aminopeptidase N-terminal" evidence="7">
    <location>
        <begin position="15"/>
        <end position="121"/>
    </location>
</feature>
<keyword evidence="4" id="KW-0378">Hydrolase</keyword>
<dbReference type="InterPro" id="IPR043472">
    <property type="entry name" value="Macro_dom-like"/>
</dbReference>
<evidence type="ECO:0000259" key="6">
    <source>
        <dbReference type="Pfam" id="PF00883"/>
    </source>
</evidence>
<dbReference type="EMBL" id="JBHRTS010000006">
    <property type="protein sequence ID" value="MFC3195035.1"/>
    <property type="molecule type" value="Genomic_DNA"/>
</dbReference>
<organism evidence="8 9">
    <name type="scientific">Marinicella sediminis</name>
    <dbReference type="NCBI Taxonomy" id="1792834"/>
    <lineage>
        <taxon>Bacteria</taxon>
        <taxon>Pseudomonadati</taxon>
        <taxon>Pseudomonadota</taxon>
        <taxon>Gammaproteobacteria</taxon>
        <taxon>Lysobacterales</taxon>
        <taxon>Marinicellaceae</taxon>
        <taxon>Marinicella</taxon>
    </lineage>
</organism>
<dbReference type="PANTHER" id="PTHR11963:SF20">
    <property type="entry name" value="PEPTIDASE B"/>
    <property type="match status" value="1"/>
</dbReference>
<name>A0ABV7JA83_9GAMM</name>
<dbReference type="Pfam" id="PF21337">
    <property type="entry name" value="Peptidase_M17_N_1"/>
    <property type="match status" value="1"/>
</dbReference>
<dbReference type="PRINTS" id="PR00481">
    <property type="entry name" value="LAMNOPPTDASE"/>
</dbReference>
<dbReference type="Proteomes" id="UP001595533">
    <property type="component" value="Unassembled WGS sequence"/>
</dbReference>
<sequence length="457" mass="50292">MIPYISTAYNEQTTPIIPITKGTIDTWMAAQSTYLQAVAKQQKFGAKAGQSLFDYKADGSLAKVFLLVTDELNPYDICHAFKGWPETHYHIACETAEITAHVILAWGYGNYVFDRYLKNKPHPTLVVKDHHEYRTEIALVKATKLVRDLINTPADDMGPTELSAFAEHFAEVNHATFTEIVGDALLTENFPSVHIVGRASHKAPRLIELNWGNDSHPKVSLVGKGVCFDTGGNNMKAAQFMRWMKKDMGGGAHVLGLAQLIIDHQLPVCLQVLIPAVENAVAGNAFRQGDVAQTRSGKTIEIGHTDAEGRVILADALTYASESKPDLIIDFATLTGAARVAMGPTVTPYFSNRKDIADAIFDSGQLTHDDTWPLPLQQSYQKHIKSTIADLTNSSNLPQAGCILAALFLEHFVDPEIAWVHVDTYGWNFGDRTGGTEGGESLGMKAIFHWLKETYKQ</sequence>
<dbReference type="InterPro" id="IPR048816">
    <property type="entry name" value="Peptidase_M17_N_1"/>
</dbReference>
<proteinExistence type="inferred from homology"/>
<keyword evidence="5" id="KW-0464">Manganese</keyword>
<dbReference type="Pfam" id="PF00883">
    <property type="entry name" value="Peptidase_M17"/>
    <property type="match status" value="1"/>
</dbReference>
<dbReference type="PANTHER" id="PTHR11963">
    <property type="entry name" value="LEUCINE AMINOPEPTIDASE-RELATED"/>
    <property type="match status" value="1"/>
</dbReference>